<comment type="caution">
    <text evidence="1">The sequence shown here is derived from an EMBL/GenBank/DDBJ whole genome shotgun (WGS) entry which is preliminary data.</text>
</comment>
<keyword evidence="2" id="KW-1185">Reference proteome</keyword>
<evidence type="ECO:0000313" key="2">
    <source>
        <dbReference type="Proteomes" id="UP000638849"/>
    </source>
</evidence>
<name>A0ABS0R3N5_9ACTN</name>
<dbReference type="CDD" id="cd09755">
    <property type="entry name" value="Cas2_I-E"/>
    <property type="match status" value="1"/>
</dbReference>
<dbReference type="EMBL" id="JAEEAQ010000014">
    <property type="protein sequence ID" value="MBI0312006.1"/>
    <property type="molecule type" value="Genomic_DNA"/>
</dbReference>
<dbReference type="NCBIfam" id="TIGR01873">
    <property type="entry name" value="cas_CT1978"/>
    <property type="match status" value="1"/>
</dbReference>
<organism evidence="1 2">
    <name type="scientific">Streptomyces javensis</name>
    <dbReference type="NCBI Taxonomy" id="114698"/>
    <lineage>
        <taxon>Bacteria</taxon>
        <taxon>Bacillati</taxon>
        <taxon>Actinomycetota</taxon>
        <taxon>Actinomycetes</taxon>
        <taxon>Kitasatosporales</taxon>
        <taxon>Streptomycetaceae</taxon>
        <taxon>Streptomyces</taxon>
        <taxon>Streptomyces violaceusniger group</taxon>
    </lineage>
</organism>
<reference evidence="1 2" key="1">
    <citation type="submission" date="2020-12" db="EMBL/GenBank/DDBJ databases">
        <authorList>
            <person name="Kusuma A.B."/>
            <person name="Nouioui I."/>
            <person name="Goodfellow M."/>
        </authorList>
    </citation>
    <scope>NUCLEOTIDE SEQUENCE [LARGE SCALE GENOMIC DNA]</scope>
    <source>
        <strain evidence="1 2">DSM 41764</strain>
    </source>
</reference>
<dbReference type="InterPro" id="IPR010152">
    <property type="entry name" value="CRISPR-assoc_prot_Cas2_sub"/>
</dbReference>
<dbReference type="Pfam" id="PF09707">
    <property type="entry name" value="Cas_Cas2CT1978"/>
    <property type="match status" value="1"/>
</dbReference>
<protein>
    <submittedName>
        <fullName evidence="1">Type I-E CRISPR-associated endoribonuclease Cas2</fullName>
    </submittedName>
</protein>
<evidence type="ECO:0000313" key="1">
    <source>
        <dbReference type="EMBL" id="MBI0312006.1"/>
    </source>
</evidence>
<proteinExistence type="predicted"/>
<gene>
    <name evidence="1" type="primary">cas2e</name>
    <name evidence="1" type="ORF">JBF12_02950</name>
</gene>
<dbReference type="Gene3D" id="3.30.70.240">
    <property type="match status" value="1"/>
</dbReference>
<dbReference type="RefSeq" id="WP_198275284.1">
    <property type="nucleotide sequence ID" value="NZ_BAAAIF010000069.1"/>
</dbReference>
<dbReference type="Proteomes" id="UP000638849">
    <property type="component" value="Unassembled WGS sequence"/>
</dbReference>
<accession>A0ABS0R3N5</accession>
<sequence length="110" mass="11978">MASMITIAASAVPEHLRGALTRWLLEVTPQLYVGTVSARVRDELWSTVTACTADGVAVLVYPADNEQGFELRTAGQQRRRPIDFEGLTLVAFGSLQPDPLSNSQGMANRF</sequence>